<sequence length="211" mass="24174">MCPRHEIRDRRKTRARRRPAPGDGDLLGGDTVVSSSMSCASWRLGVEANNIRDWYSIGYMSNYMFGDQLRQDCAVLAREAVAYAEGLELADDGRDVWVFDVDDTSQHSPTSPTTPTRGSGNVHNHRQPAHDYEREATIKNLRSAGYHTWDWEMLVLKCVHTPLSLVLYPIPFMQWCLLRPSGSKHTKFHEKPFEDLLSLPLYNTLDFEESF</sequence>
<dbReference type="PANTHER" id="PTHR31284">
    <property type="entry name" value="ACID PHOSPHATASE-LIKE PROTEIN"/>
    <property type="match status" value="1"/>
</dbReference>
<evidence type="ECO:0000313" key="3">
    <source>
        <dbReference type="Proteomes" id="UP000636709"/>
    </source>
</evidence>
<feature type="region of interest" description="Disordered" evidence="1">
    <location>
        <begin position="102"/>
        <end position="129"/>
    </location>
</feature>
<dbReference type="InterPro" id="IPR023214">
    <property type="entry name" value="HAD_sf"/>
</dbReference>
<name>A0A835F3M4_9POAL</name>
<dbReference type="Gene3D" id="3.40.50.1000">
    <property type="entry name" value="HAD superfamily/HAD-like"/>
    <property type="match status" value="1"/>
</dbReference>
<evidence type="ECO:0000313" key="2">
    <source>
        <dbReference type="EMBL" id="KAF8726979.1"/>
    </source>
</evidence>
<dbReference type="AlphaFoldDB" id="A0A835F3M4"/>
<protein>
    <recommendedName>
        <fullName evidence="4">Acid phosphatase</fullName>
    </recommendedName>
</protein>
<organism evidence="2 3">
    <name type="scientific">Digitaria exilis</name>
    <dbReference type="NCBI Taxonomy" id="1010633"/>
    <lineage>
        <taxon>Eukaryota</taxon>
        <taxon>Viridiplantae</taxon>
        <taxon>Streptophyta</taxon>
        <taxon>Embryophyta</taxon>
        <taxon>Tracheophyta</taxon>
        <taxon>Spermatophyta</taxon>
        <taxon>Magnoliopsida</taxon>
        <taxon>Liliopsida</taxon>
        <taxon>Poales</taxon>
        <taxon>Poaceae</taxon>
        <taxon>PACMAD clade</taxon>
        <taxon>Panicoideae</taxon>
        <taxon>Panicodae</taxon>
        <taxon>Paniceae</taxon>
        <taxon>Anthephorinae</taxon>
        <taxon>Digitaria</taxon>
    </lineage>
</organism>
<keyword evidence="3" id="KW-1185">Reference proteome</keyword>
<proteinExistence type="predicted"/>
<evidence type="ECO:0000256" key="1">
    <source>
        <dbReference type="SAM" id="MobiDB-lite"/>
    </source>
</evidence>
<dbReference type="EMBL" id="JACEFO010001646">
    <property type="protein sequence ID" value="KAF8726979.1"/>
    <property type="molecule type" value="Genomic_DNA"/>
</dbReference>
<accession>A0A835F3M4</accession>
<gene>
    <name evidence="2" type="ORF">HU200_019468</name>
</gene>
<reference evidence="2" key="1">
    <citation type="submission" date="2020-07" db="EMBL/GenBank/DDBJ databases">
        <title>Genome sequence and genetic diversity analysis of an under-domesticated orphan crop, white fonio (Digitaria exilis).</title>
        <authorList>
            <person name="Bennetzen J.L."/>
            <person name="Chen S."/>
            <person name="Ma X."/>
            <person name="Wang X."/>
            <person name="Yssel A.E.J."/>
            <person name="Chaluvadi S.R."/>
            <person name="Johnson M."/>
            <person name="Gangashetty P."/>
            <person name="Hamidou F."/>
            <person name="Sanogo M.D."/>
            <person name="Zwaenepoel A."/>
            <person name="Wallace J."/>
            <person name="Van De Peer Y."/>
            <person name="Van Deynze A."/>
        </authorList>
    </citation>
    <scope>NUCLEOTIDE SEQUENCE</scope>
    <source>
        <tissue evidence="2">Leaves</tissue>
    </source>
</reference>
<feature type="compositionally biased region" description="Low complexity" evidence="1">
    <location>
        <begin position="106"/>
        <end position="116"/>
    </location>
</feature>
<evidence type="ECO:0008006" key="4">
    <source>
        <dbReference type="Google" id="ProtNLM"/>
    </source>
</evidence>
<dbReference type="InterPro" id="IPR005519">
    <property type="entry name" value="Acid_phosphat_B-like"/>
</dbReference>
<comment type="caution">
    <text evidence="2">The sequence shown here is derived from an EMBL/GenBank/DDBJ whole genome shotgun (WGS) entry which is preliminary data.</text>
</comment>
<dbReference type="Proteomes" id="UP000636709">
    <property type="component" value="Unassembled WGS sequence"/>
</dbReference>
<feature type="region of interest" description="Disordered" evidence="1">
    <location>
        <begin position="1"/>
        <end position="29"/>
    </location>
</feature>
<dbReference type="Pfam" id="PF03767">
    <property type="entry name" value="Acid_phosphat_B"/>
    <property type="match status" value="1"/>
</dbReference>
<dbReference type="PANTHER" id="PTHR31284:SF33">
    <property type="entry name" value="STEM 28 KDA GLYCOPROTEIN"/>
    <property type="match status" value="1"/>
</dbReference>
<feature type="compositionally biased region" description="Basic residues" evidence="1">
    <location>
        <begin position="10"/>
        <end position="19"/>
    </location>
</feature>